<dbReference type="AlphaFoldDB" id="A0A437PXK5"/>
<keyword evidence="3" id="KW-1185">Reference proteome</keyword>
<accession>A0A437PXK5</accession>
<evidence type="ECO:0000313" key="2">
    <source>
        <dbReference type="EMBL" id="RVU26970.1"/>
    </source>
</evidence>
<evidence type="ECO:0000256" key="1">
    <source>
        <dbReference type="SAM" id="SignalP"/>
    </source>
</evidence>
<name>A0A437PXK5_9BACT</name>
<dbReference type="RefSeq" id="WP_164847821.1">
    <property type="nucleotide sequence ID" value="NZ_SACY01000001.1"/>
</dbReference>
<feature type="chain" id="PRO_5019542917" evidence="1">
    <location>
        <begin position="22"/>
        <end position="172"/>
    </location>
</feature>
<sequence>MIKKTIMLVFLLISSSFYCYSQSQIISEKELIKQISFTFSYLGVGGDDFDKLTECLLKKIKNKYPNFPKRIKNSQLKEIESLSKLYSNQCINIDGLNLSFRWTPFLENMLFSKLYDIEELKSIDSQKRKNFSECVIEGLKNQYPQGIKLVNGLLNRDPNNSPVYKCKNILLD</sequence>
<gene>
    <name evidence="2" type="ORF">EOJ36_02945</name>
</gene>
<feature type="signal peptide" evidence="1">
    <location>
        <begin position="1"/>
        <end position="21"/>
    </location>
</feature>
<evidence type="ECO:0000313" key="3">
    <source>
        <dbReference type="Proteomes" id="UP000282832"/>
    </source>
</evidence>
<reference evidence="2 3" key="1">
    <citation type="submission" date="2019-01" db="EMBL/GenBank/DDBJ databases">
        <authorList>
            <person name="Chen W.-M."/>
        </authorList>
    </citation>
    <scope>NUCLEOTIDE SEQUENCE [LARGE SCALE GENOMIC DNA]</scope>
    <source>
        <strain evidence="2 3">FSY-15</strain>
    </source>
</reference>
<protein>
    <submittedName>
        <fullName evidence="2">Uncharacterized protein</fullName>
    </submittedName>
</protein>
<proteinExistence type="predicted"/>
<organism evidence="2 3">
    <name type="scientific">Sandaracinomonas limnophila</name>
    <dbReference type="NCBI Taxonomy" id="1862386"/>
    <lineage>
        <taxon>Bacteria</taxon>
        <taxon>Pseudomonadati</taxon>
        <taxon>Bacteroidota</taxon>
        <taxon>Cytophagia</taxon>
        <taxon>Cytophagales</taxon>
        <taxon>Flectobacillaceae</taxon>
        <taxon>Sandaracinomonas</taxon>
    </lineage>
</organism>
<keyword evidence="1" id="KW-0732">Signal</keyword>
<dbReference type="EMBL" id="SACY01000001">
    <property type="protein sequence ID" value="RVU26970.1"/>
    <property type="molecule type" value="Genomic_DNA"/>
</dbReference>
<comment type="caution">
    <text evidence="2">The sequence shown here is derived from an EMBL/GenBank/DDBJ whole genome shotgun (WGS) entry which is preliminary data.</text>
</comment>
<dbReference type="Proteomes" id="UP000282832">
    <property type="component" value="Unassembled WGS sequence"/>
</dbReference>